<evidence type="ECO:0000313" key="3">
    <source>
        <dbReference type="EMBL" id="EGG22831.1"/>
    </source>
</evidence>
<dbReference type="KEGG" id="dfa:DFA_04961"/>
<feature type="region of interest" description="Disordered" evidence="1">
    <location>
        <begin position="338"/>
        <end position="404"/>
    </location>
</feature>
<dbReference type="InterPro" id="IPR052326">
    <property type="entry name" value="Diff-Dev_Assoc_Protein"/>
</dbReference>
<dbReference type="EMBL" id="GL883008">
    <property type="protein sequence ID" value="EGG22831.1"/>
    <property type="molecule type" value="Genomic_DNA"/>
</dbReference>
<name>F4PMN4_CACFS</name>
<keyword evidence="2" id="KW-0732">Signal</keyword>
<gene>
    <name evidence="3" type="ORF">DFA_04961</name>
</gene>
<accession>F4PMN4</accession>
<proteinExistence type="predicted"/>
<feature type="signal peptide" evidence="2">
    <location>
        <begin position="1"/>
        <end position="22"/>
    </location>
</feature>
<keyword evidence="4" id="KW-1185">Reference proteome</keyword>
<sequence length="435" mass="48441">MTQITYLLLFFFFAFIQLVTFAKPICQQYHSTTNNNNILIGEKCSKSDTCLPLISYCDSCSDESLCSPSLSLSCQNGQCVLSKYVQNGDKCNHSFECYTDNLKCINNQCTLDDDMVCRSNQDCSFGQYCSSKEENNINNNIEESGAGGGICKNVSRIGESCNLENEYDSDCETGSYCLDKKCVEMFSIGLGRQCGHYRYICQDTLICNTRTGQCDTLPTPTPDSVNCMDQYIKSDESPCNYNEQCFCQRGTSDGSGSELDRNGTCLSIGPNTIETLAQCKIMYHEYLDCLKINHCVETGNIHLGTPKTITNCITNHCYNQYNHFITSNCLQPAGQSSSQLSSSSSPLTPNYAKYTTSSSSSSINDELNTDINNNNNNNNNTTNNSTPVPTNNSNEINPTNNNNPDINNNINPILHHLILKNQNQLTNHFYQFILQ</sequence>
<reference evidence="4" key="1">
    <citation type="journal article" date="2011" name="Genome Res.">
        <title>Phylogeny-wide analysis of social amoeba genomes highlights ancient origins for complex intercellular communication.</title>
        <authorList>
            <person name="Heidel A.J."/>
            <person name="Lawal H.M."/>
            <person name="Felder M."/>
            <person name="Schilde C."/>
            <person name="Helps N.R."/>
            <person name="Tunggal B."/>
            <person name="Rivero F."/>
            <person name="John U."/>
            <person name="Schleicher M."/>
            <person name="Eichinger L."/>
            <person name="Platzer M."/>
            <person name="Noegel A.A."/>
            <person name="Schaap P."/>
            <person name="Gloeckner G."/>
        </authorList>
    </citation>
    <scope>NUCLEOTIDE SEQUENCE [LARGE SCALE GENOMIC DNA]</scope>
    <source>
        <strain evidence="4">SH3</strain>
    </source>
</reference>
<feature type="chain" id="PRO_5003313240" description="Paramecium surface antigen repeat-containing protein" evidence="2">
    <location>
        <begin position="23"/>
        <end position="435"/>
    </location>
</feature>
<dbReference type="PANTHER" id="PTHR33459:SF7">
    <property type="entry name" value="DD-GDCA PROTEIN"/>
    <property type="match status" value="1"/>
</dbReference>
<dbReference type="RefSeq" id="XP_004360682.1">
    <property type="nucleotide sequence ID" value="XM_004360625.1"/>
</dbReference>
<organism evidence="3 4">
    <name type="scientific">Cavenderia fasciculata</name>
    <name type="common">Slime mold</name>
    <name type="synonym">Dictyostelium fasciculatum</name>
    <dbReference type="NCBI Taxonomy" id="261658"/>
    <lineage>
        <taxon>Eukaryota</taxon>
        <taxon>Amoebozoa</taxon>
        <taxon>Evosea</taxon>
        <taxon>Eumycetozoa</taxon>
        <taxon>Dictyostelia</taxon>
        <taxon>Acytosteliales</taxon>
        <taxon>Cavenderiaceae</taxon>
        <taxon>Cavenderia</taxon>
    </lineage>
</organism>
<evidence type="ECO:0000256" key="2">
    <source>
        <dbReference type="SAM" id="SignalP"/>
    </source>
</evidence>
<evidence type="ECO:0008006" key="5">
    <source>
        <dbReference type="Google" id="ProtNLM"/>
    </source>
</evidence>
<dbReference type="GeneID" id="14874974"/>
<protein>
    <recommendedName>
        <fullName evidence="5">Paramecium surface antigen repeat-containing protein</fullName>
    </recommendedName>
</protein>
<evidence type="ECO:0000256" key="1">
    <source>
        <dbReference type="SAM" id="MobiDB-lite"/>
    </source>
</evidence>
<dbReference type="PANTHER" id="PTHR33459">
    <property type="entry name" value="DD-GDCA PROTEIN"/>
    <property type="match status" value="1"/>
</dbReference>
<evidence type="ECO:0000313" key="4">
    <source>
        <dbReference type="Proteomes" id="UP000007797"/>
    </source>
</evidence>
<feature type="compositionally biased region" description="Low complexity" evidence="1">
    <location>
        <begin position="357"/>
        <end position="404"/>
    </location>
</feature>
<dbReference type="AlphaFoldDB" id="F4PMN4"/>
<dbReference type="Proteomes" id="UP000007797">
    <property type="component" value="Unassembled WGS sequence"/>
</dbReference>